<dbReference type="EMBL" id="JNGW01000095">
    <property type="protein sequence ID" value="KDR51765.1"/>
    <property type="molecule type" value="Genomic_DNA"/>
</dbReference>
<evidence type="ECO:0000313" key="3">
    <source>
        <dbReference type="Proteomes" id="UP000027442"/>
    </source>
</evidence>
<gene>
    <name evidence="2" type="ORF">HMPREF1991_02179</name>
</gene>
<dbReference type="Proteomes" id="UP000027442">
    <property type="component" value="Unassembled WGS sequence"/>
</dbReference>
<dbReference type="HOGENOM" id="CLU_3314649_0_0_10"/>
<organism evidence="2 3">
    <name type="scientific">Hoylesella loescheii DSM 19665 = JCM 12249 = ATCC 15930</name>
    <dbReference type="NCBI Taxonomy" id="1122985"/>
    <lineage>
        <taxon>Bacteria</taxon>
        <taxon>Pseudomonadati</taxon>
        <taxon>Bacteroidota</taxon>
        <taxon>Bacteroidia</taxon>
        <taxon>Bacteroidales</taxon>
        <taxon>Prevotellaceae</taxon>
        <taxon>Hoylesella</taxon>
    </lineage>
</organism>
<reference evidence="2 3" key="1">
    <citation type="submission" date="2013-08" db="EMBL/GenBank/DDBJ databases">
        <authorList>
            <person name="Weinstock G."/>
            <person name="Sodergren E."/>
            <person name="Wylie T."/>
            <person name="Fulton L."/>
            <person name="Fulton R."/>
            <person name="Fronick C."/>
            <person name="O'Laughlin M."/>
            <person name="Godfrey J."/>
            <person name="Miner T."/>
            <person name="Herter B."/>
            <person name="Appelbaum E."/>
            <person name="Cordes M."/>
            <person name="Lek S."/>
            <person name="Wollam A."/>
            <person name="Pepin K.H."/>
            <person name="Palsikar V.B."/>
            <person name="Mitreva M."/>
            <person name="Wilson R.K."/>
        </authorList>
    </citation>
    <scope>NUCLEOTIDE SEQUENCE [LARGE SCALE GENOMIC DNA]</scope>
    <source>
        <strain evidence="2 3">ATCC 15930</strain>
    </source>
</reference>
<protein>
    <submittedName>
        <fullName evidence="2">Uncharacterized protein</fullName>
    </submittedName>
</protein>
<sequence>MKHIQKDSQVQLALRVFCVLALTFHQRIMLSWVSGPINL</sequence>
<dbReference type="AlphaFoldDB" id="A0A069QG54"/>
<keyword evidence="3" id="KW-1185">Reference proteome</keyword>
<proteinExistence type="predicted"/>
<evidence type="ECO:0000256" key="1">
    <source>
        <dbReference type="SAM" id="Phobius"/>
    </source>
</evidence>
<accession>A0A069QG54</accession>
<name>A0A069QG54_HOYLO</name>
<dbReference type="PATRIC" id="fig|1122985.7.peg.2259"/>
<feature type="transmembrane region" description="Helical" evidence="1">
    <location>
        <begin position="12"/>
        <end position="33"/>
    </location>
</feature>
<evidence type="ECO:0000313" key="2">
    <source>
        <dbReference type="EMBL" id="KDR51765.1"/>
    </source>
</evidence>
<keyword evidence="1" id="KW-0472">Membrane</keyword>
<keyword evidence="1" id="KW-1133">Transmembrane helix</keyword>
<comment type="caution">
    <text evidence="2">The sequence shown here is derived from an EMBL/GenBank/DDBJ whole genome shotgun (WGS) entry which is preliminary data.</text>
</comment>
<keyword evidence="1" id="KW-0812">Transmembrane</keyword>